<comment type="similarity">
    <text evidence="1 5">Belongs to the universal ribosomal protein uL2 family.</text>
</comment>
<gene>
    <name evidence="5" type="primary">rplB</name>
    <name evidence="9" type="ORF">A3B19_02630</name>
</gene>
<dbReference type="InterPro" id="IPR012340">
    <property type="entry name" value="NA-bd_OB-fold"/>
</dbReference>
<dbReference type="HAMAP" id="MF_01320_B">
    <property type="entry name" value="Ribosomal_uL2_B"/>
    <property type="match status" value="1"/>
</dbReference>
<dbReference type="InterPro" id="IPR005880">
    <property type="entry name" value="Ribosomal_uL2_bac/org-type"/>
</dbReference>
<dbReference type="SUPFAM" id="SSF50104">
    <property type="entry name" value="Translation proteins SH3-like domain"/>
    <property type="match status" value="1"/>
</dbReference>
<accession>A0A1F5XHQ3</accession>
<dbReference type="GO" id="GO:0002181">
    <property type="term" value="P:cytoplasmic translation"/>
    <property type="evidence" value="ECO:0007669"/>
    <property type="project" value="TreeGrafter"/>
</dbReference>
<evidence type="ECO:0000256" key="6">
    <source>
        <dbReference type="SAM" id="MobiDB-lite"/>
    </source>
</evidence>
<evidence type="ECO:0000259" key="8">
    <source>
        <dbReference type="SMART" id="SM01383"/>
    </source>
</evidence>
<keyword evidence="2 5" id="KW-0689">Ribosomal protein</keyword>
<proteinExistence type="inferred from homology"/>
<feature type="domain" description="Large ribosomal subunit protein uL2 RNA-binding" evidence="8">
    <location>
        <begin position="42"/>
        <end position="118"/>
    </location>
</feature>
<dbReference type="PANTHER" id="PTHR13691:SF5">
    <property type="entry name" value="LARGE RIBOSOMAL SUBUNIT PROTEIN UL2M"/>
    <property type="match status" value="1"/>
</dbReference>
<dbReference type="SMART" id="SM01383">
    <property type="entry name" value="Ribosomal_L2"/>
    <property type="match status" value="1"/>
</dbReference>
<evidence type="ECO:0000313" key="10">
    <source>
        <dbReference type="Proteomes" id="UP000177346"/>
    </source>
</evidence>
<evidence type="ECO:0000313" key="9">
    <source>
        <dbReference type="EMBL" id="OGF87454.1"/>
    </source>
</evidence>
<dbReference type="NCBIfam" id="TIGR01171">
    <property type="entry name" value="rplB_bact"/>
    <property type="match status" value="1"/>
</dbReference>
<dbReference type="GO" id="GO:0016740">
    <property type="term" value="F:transferase activity"/>
    <property type="evidence" value="ECO:0007669"/>
    <property type="project" value="InterPro"/>
</dbReference>
<evidence type="ECO:0000256" key="2">
    <source>
        <dbReference type="ARBA" id="ARBA00022980"/>
    </source>
</evidence>
<feature type="compositionally biased region" description="Basic residues" evidence="6">
    <location>
        <begin position="241"/>
        <end position="259"/>
    </location>
</feature>
<dbReference type="SUPFAM" id="SSF50249">
    <property type="entry name" value="Nucleic acid-binding proteins"/>
    <property type="match status" value="1"/>
</dbReference>
<dbReference type="Pfam" id="PF03947">
    <property type="entry name" value="Ribosomal_L2_C"/>
    <property type="match status" value="1"/>
</dbReference>
<organism evidence="9 10">
    <name type="scientific">Candidatus Giovannonibacteria bacterium RIFCSPLOWO2_01_FULL_46_32</name>
    <dbReference type="NCBI Taxonomy" id="1798353"/>
    <lineage>
        <taxon>Bacteria</taxon>
        <taxon>Candidatus Giovannoniibacteriota</taxon>
    </lineage>
</organism>
<evidence type="ECO:0000256" key="4">
    <source>
        <dbReference type="ARBA" id="ARBA00035242"/>
    </source>
</evidence>
<comment type="function">
    <text evidence="5">One of the primary rRNA binding proteins. Required for association of the 30S and 50S subunits to form the 70S ribosome, for tRNA binding and peptide bond formation. It has been suggested to have peptidyltransferase activity; this is somewhat controversial. Makes several contacts with the 16S rRNA in the 70S ribosome.</text>
</comment>
<dbReference type="Pfam" id="PF00181">
    <property type="entry name" value="Ribosomal_L2_N"/>
    <property type="match status" value="1"/>
</dbReference>
<dbReference type="FunFam" id="2.30.30.30:FF:000001">
    <property type="entry name" value="50S ribosomal protein L2"/>
    <property type="match status" value="1"/>
</dbReference>
<evidence type="ECO:0000256" key="1">
    <source>
        <dbReference type="ARBA" id="ARBA00005636"/>
    </source>
</evidence>
<dbReference type="GO" id="GO:0015934">
    <property type="term" value="C:large ribosomal subunit"/>
    <property type="evidence" value="ECO:0007669"/>
    <property type="project" value="InterPro"/>
</dbReference>
<keyword evidence="3 5" id="KW-0687">Ribonucleoprotein</keyword>
<keyword evidence="5" id="KW-0699">rRNA-binding</keyword>
<sequence>MIKTFAPRSPGRRQMTGINYRELLTRQNPEKSLVFGRKRDVGRNSFGRITTRHKGGGAKRLLRIVDFKFDKKNVPGRIESVEYDPNRTAFIGLVTYKDGEKRYMVLPRDVRPGREILASAKAPILPGNRLPLGELPSGTLVYNISLSAEGKAALVRSAGSFAEIIAHDSGYATLKLPSGEVRKIKDDAWASIGQVSNEEHNLVVIGKAGRSRRMGVRPTVRGSAMNPVDHPYGGGEGRTLRGTRRPKNKWGKGTRGVKTRNKHKFSSRFIISRRTKN</sequence>
<evidence type="ECO:0000256" key="3">
    <source>
        <dbReference type="ARBA" id="ARBA00023274"/>
    </source>
</evidence>
<dbReference type="GO" id="GO:0019843">
    <property type="term" value="F:rRNA binding"/>
    <property type="evidence" value="ECO:0007669"/>
    <property type="project" value="UniProtKB-UniRule"/>
</dbReference>
<dbReference type="InterPro" id="IPR002171">
    <property type="entry name" value="Ribosomal_uL2"/>
</dbReference>
<dbReference type="EMBL" id="MFIF01000005">
    <property type="protein sequence ID" value="OGF87454.1"/>
    <property type="molecule type" value="Genomic_DNA"/>
</dbReference>
<evidence type="ECO:0000259" key="7">
    <source>
        <dbReference type="SMART" id="SM01382"/>
    </source>
</evidence>
<dbReference type="PIRSF" id="PIRSF002158">
    <property type="entry name" value="Ribosomal_L2"/>
    <property type="match status" value="1"/>
</dbReference>
<dbReference type="InterPro" id="IPR022669">
    <property type="entry name" value="Ribosomal_uL2_C"/>
</dbReference>
<evidence type="ECO:0000256" key="5">
    <source>
        <dbReference type="HAMAP-Rule" id="MF_01320"/>
    </source>
</evidence>
<dbReference type="Proteomes" id="UP000177346">
    <property type="component" value="Unassembled WGS sequence"/>
</dbReference>
<dbReference type="InterPro" id="IPR008991">
    <property type="entry name" value="Translation_prot_SH3-like_sf"/>
</dbReference>
<feature type="region of interest" description="Disordered" evidence="6">
    <location>
        <begin position="220"/>
        <end position="259"/>
    </location>
</feature>
<dbReference type="AlphaFoldDB" id="A0A1F5XHQ3"/>
<feature type="domain" description="Large ribosomal subunit protein uL2 C-terminal" evidence="7">
    <location>
        <begin position="124"/>
        <end position="253"/>
    </location>
</feature>
<comment type="caution">
    <text evidence="9">The sequence shown here is derived from an EMBL/GenBank/DDBJ whole genome shotgun (WGS) entry which is preliminary data.</text>
</comment>
<dbReference type="InterPro" id="IPR022666">
    <property type="entry name" value="Ribosomal_uL2_RNA-bd_dom"/>
</dbReference>
<dbReference type="InterPro" id="IPR014726">
    <property type="entry name" value="Ribosomal_uL2_dom3"/>
</dbReference>
<keyword evidence="5" id="KW-0694">RNA-binding</keyword>
<dbReference type="InterPro" id="IPR014722">
    <property type="entry name" value="Rib_uL2_dom2"/>
</dbReference>
<protein>
    <recommendedName>
        <fullName evidence="4 5">Large ribosomal subunit protein uL2</fullName>
    </recommendedName>
</protein>
<dbReference type="Gene3D" id="2.30.30.30">
    <property type="match status" value="1"/>
</dbReference>
<comment type="subunit">
    <text evidence="5">Part of the 50S ribosomal subunit. Forms a bridge to the 30S subunit in the 70S ribosome.</text>
</comment>
<dbReference type="SMART" id="SM01382">
    <property type="entry name" value="Ribosomal_L2_C"/>
    <property type="match status" value="1"/>
</dbReference>
<dbReference type="InterPro" id="IPR022671">
    <property type="entry name" value="Ribosomal_uL2_CS"/>
</dbReference>
<reference evidence="9 10" key="1">
    <citation type="journal article" date="2016" name="Nat. Commun.">
        <title>Thousands of microbial genomes shed light on interconnected biogeochemical processes in an aquifer system.</title>
        <authorList>
            <person name="Anantharaman K."/>
            <person name="Brown C.T."/>
            <person name="Hug L.A."/>
            <person name="Sharon I."/>
            <person name="Castelle C.J."/>
            <person name="Probst A.J."/>
            <person name="Thomas B.C."/>
            <person name="Singh A."/>
            <person name="Wilkins M.J."/>
            <person name="Karaoz U."/>
            <person name="Brodie E.L."/>
            <person name="Williams K.H."/>
            <person name="Hubbard S.S."/>
            <person name="Banfield J.F."/>
        </authorList>
    </citation>
    <scope>NUCLEOTIDE SEQUENCE [LARGE SCALE GENOMIC DNA]</scope>
</reference>
<dbReference type="Gene3D" id="4.10.950.10">
    <property type="entry name" value="Ribosomal protein L2, domain 3"/>
    <property type="match status" value="1"/>
</dbReference>
<dbReference type="Gene3D" id="2.40.50.140">
    <property type="entry name" value="Nucleic acid-binding proteins"/>
    <property type="match status" value="1"/>
</dbReference>
<dbReference type="FunFam" id="4.10.950.10:FF:000001">
    <property type="entry name" value="50S ribosomal protein L2"/>
    <property type="match status" value="1"/>
</dbReference>
<name>A0A1F5XHQ3_9BACT</name>
<dbReference type="PANTHER" id="PTHR13691">
    <property type="entry name" value="RIBOSOMAL PROTEIN L2"/>
    <property type="match status" value="1"/>
</dbReference>
<dbReference type="GO" id="GO:0003735">
    <property type="term" value="F:structural constituent of ribosome"/>
    <property type="evidence" value="ECO:0007669"/>
    <property type="project" value="InterPro"/>
</dbReference>
<dbReference type="PROSITE" id="PS00467">
    <property type="entry name" value="RIBOSOMAL_L2"/>
    <property type="match status" value="1"/>
</dbReference>